<keyword evidence="6" id="KW-1185">Reference proteome</keyword>
<accession>F2JGZ5</accession>
<dbReference type="PANTHER" id="PTHR34069">
    <property type="entry name" value="3-OXOACYL-[ACYL-CARRIER-PROTEIN] SYNTHASE 3"/>
    <property type="match status" value="1"/>
</dbReference>
<evidence type="ECO:0000313" key="6">
    <source>
        <dbReference type="Proteomes" id="UP000008467"/>
    </source>
</evidence>
<reference evidence="5 6" key="1">
    <citation type="journal article" date="2011" name="J. Bacteriol.">
        <title>Complete genome sequence of the cellulose-degrading bacterium Cellulosilyticum lentocellum.</title>
        <authorList>
            <consortium name="US DOE Joint Genome Institute"/>
            <person name="Miller D.A."/>
            <person name="Suen G."/>
            <person name="Bruce D."/>
            <person name="Copeland A."/>
            <person name="Cheng J.F."/>
            <person name="Detter C."/>
            <person name="Goodwin L.A."/>
            <person name="Han C.S."/>
            <person name="Hauser L.J."/>
            <person name="Land M.L."/>
            <person name="Lapidus A."/>
            <person name="Lucas S."/>
            <person name="Meincke L."/>
            <person name="Pitluck S."/>
            <person name="Tapia R."/>
            <person name="Teshima H."/>
            <person name="Woyke T."/>
            <person name="Fox B.G."/>
            <person name="Angert E.R."/>
            <person name="Currie C.R."/>
        </authorList>
    </citation>
    <scope>NUCLEOTIDE SEQUENCE [LARGE SCALE GENOMIC DNA]</scope>
    <source>
        <strain evidence="6">ATCC 49066 / DSM 5427 / NCIMB 11756 / RHM5</strain>
    </source>
</reference>
<dbReference type="HOGENOM" id="CLU_039592_2_2_9"/>
<feature type="domain" description="Beta-ketoacyl-[acyl-carrier-protein] synthase III N-terminal" evidence="4">
    <location>
        <begin position="114"/>
        <end position="183"/>
    </location>
</feature>
<name>F2JGZ5_CELLD</name>
<dbReference type="RefSeq" id="WP_013658611.1">
    <property type="nucleotide sequence ID" value="NC_015275.1"/>
</dbReference>
<keyword evidence="1" id="KW-0808">Transferase</keyword>
<dbReference type="GO" id="GO:0006633">
    <property type="term" value="P:fatty acid biosynthetic process"/>
    <property type="evidence" value="ECO:0007669"/>
    <property type="project" value="InterPro"/>
</dbReference>
<dbReference type="InterPro" id="IPR013751">
    <property type="entry name" value="ACP_syn_III_N"/>
</dbReference>
<dbReference type="EMBL" id="CP002582">
    <property type="protein sequence ID" value="ADZ85335.1"/>
    <property type="molecule type" value="Genomic_DNA"/>
</dbReference>
<dbReference type="PANTHER" id="PTHR34069:SF2">
    <property type="entry name" value="BETA-KETOACYL-[ACYL-CARRIER-PROTEIN] SYNTHASE III"/>
    <property type="match status" value="1"/>
</dbReference>
<evidence type="ECO:0000256" key="2">
    <source>
        <dbReference type="ARBA" id="ARBA00023315"/>
    </source>
</evidence>
<dbReference type="InterPro" id="IPR013747">
    <property type="entry name" value="ACP_syn_III_C"/>
</dbReference>
<evidence type="ECO:0000259" key="4">
    <source>
        <dbReference type="Pfam" id="PF08545"/>
    </source>
</evidence>
<dbReference type="Pfam" id="PF08541">
    <property type="entry name" value="ACP_syn_III_C"/>
    <property type="match status" value="1"/>
</dbReference>
<feature type="domain" description="Beta-ketoacyl-[acyl-carrier-protein] synthase III C-terminal" evidence="3">
    <location>
        <begin position="238"/>
        <end position="312"/>
    </location>
</feature>
<dbReference type="Gene3D" id="3.40.47.10">
    <property type="match status" value="1"/>
</dbReference>
<evidence type="ECO:0000313" key="5">
    <source>
        <dbReference type="EMBL" id="ADZ85335.1"/>
    </source>
</evidence>
<protein>
    <submittedName>
        <fullName evidence="5">3-Oxoacyl-(Acyl-carrier-protein (ACP)) synthase III domain-containing protein</fullName>
    </submittedName>
</protein>
<dbReference type="Proteomes" id="UP000008467">
    <property type="component" value="Chromosome"/>
</dbReference>
<dbReference type="GO" id="GO:0044550">
    <property type="term" value="P:secondary metabolite biosynthetic process"/>
    <property type="evidence" value="ECO:0007669"/>
    <property type="project" value="TreeGrafter"/>
</dbReference>
<organism evidence="5 6">
    <name type="scientific">Cellulosilyticum lentocellum (strain ATCC 49066 / DSM 5427 / NCIMB 11756 / RHM5)</name>
    <name type="common">Clostridium lentocellum</name>
    <dbReference type="NCBI Taxonomy" id="642492"/>
    <lineage>
        <taxon>Bacteria</taxon>
        <taxon>Bacillati</taxon>
        <taxon>Bacillota</taxon>
        <taxon>Clostridia</taxon>
        <taxon>Lachnospirales</taxon>
        <taxon>Cellulosilyticaceae</taxon>
        <taxon>Cellulosilyticum</taxon>
    </lineage>
</organism>
<dbReference type="GO" id="GO:0004315">
    <property type="term" value="F:3-oxoacyl-[acyl-carrier-protein] synthase activity"/>
    <property type="evidence" value="ECO:0007669"/>
    <property type="project" value="InterPro"/>
</dbReference>
<dbReference type="AlphaFoldDB" id="F2JGZ5"/>
<dbReference type="Pfam" id="PF08545">
    <property type="entry name" value="ACP_syn_III"/>
    <property type="match status" value="1"/>
</dbReference>
<dbReference type="InterPro" id="IPR016039">
    <property type="entry name" value="Thiolase-like"/>
</dbReference>
<dbReference type="SUPFAM" id="SSF53901">
    <property type="entry name" value="Thiolase-like"/>
    <property type="match status" value="2"/>
</dbReference>
<sequence length="320" mass="35820">MGYRIASNIGIALGNIKLGNDYYLNQLDEANREQSRHFLRDIMGRDIRYIADETQTSLSLAIEASKKVIEENKVDIEEIDMVICISHTPEYVSPTMARMILDALGGGKDTVNCLDMNVNCTGMLVALDMADRYFKTDENLSKILVVQGDSNSNFNIEKGSPFFGCLGDIGCAVVLERDDESGIQSRYFLMDKTMGMNIVYPKDGYSKPNPVLYTDPNLDARVDMGANLIAEKYDKEKIDHMKLICMSQFAYVNCQKYIEMSQIDAEKVPYIGDQYGYTGASSPILALKAGIEQGKLNRGDTFLLWTYGAGTQHVVLEMKY</sequence>
<evidence type="ECO:0000256" key="1">
    <source>
        <dbReference type="ARBA" id="ARBA00022679"/>
    </source>
</evidence>
<dbReference type="KEGG" id="cle:Clole_3652"/>
<dbReference type="eggNOG" id="COG0332">
    <property type="taxonomic scope" value="Bacteria"/>
</dbReference>
<gene>
    <name evidence="5" type="ordered locus">Clole_3652</name>
</gene>
<keyword evidence="2" id="KW-0012">Acyltransferase</keyword>
<dbReference type="STRING" id="642492.Clole_3652"/>
<proteinExistence type="predicted"/>
<evidence type="ECO:0000259" key="3">
    <source>
        <dbReference type="Pfam" id="PF08541"/>
    </source>
</evidence>